<evidence type="ECO:0000256" key="2">
    <source>
        <dbReference type="ARBA" id="ARBA00023015"/>
    </source>
</evidence>
<dbReference type="AlphaFoldDB" id="A0A0C3RIV0"/>
<evidence type="ECO:0000259" key="5">
    <source>
        <dbReference type="SMART" id="SM00421"/>
    </source>
</evidence>
<dbReference type="Gene3D" id="1.10.10.10">
    <property type="entry name" value="Winged helix-like DNA-binding domain superfamily/Winged helix DNA-binding domain"/>
    <property type="match status" value="1"/>
</dbReference>
<dbReference type="InterPro" id="IPR014284">
    <property type="entry name" value="RNA_pol_sigma-70_dom"/>
</dbReference>
<dbReference type="InterPro" id="IPR039425">
    <property type="entry name" value="RNA_pol_sigma-70-like"/>
</dbReference>
<dbReference type="SUPFAM" id="SSF88946">
    <property type="entry name" value="Sigma2 domain of RNA polymerase sigma factors"/>
    <property type="match status" value="1"/>
</dbReference>
<dbReference type="GO" id="GO:0006352">
    <property type="term" value="P:DNA-templated transcription initiation"/>
    <property type="evidence" value="ECO:0007669"/>
    <property type="project" value="InterPro"/>
</dbReference>
<keyword evidence="4" id="KW-0804">Transcription</keyword>
<dbReference type="InterPro" id="IPR000792">
    <property type="entry name" value="Tscrpt_reg_LuxR_C"/>
</dbReference>
<keyword evidence="7" id="KW-1185">Reference proteome</keyword>
<dbReference type="GO" id="GO:0016987">
    <property type="term" value="F:sigma factor activity"/>
    <property type="evidence" value="ECO:0007669"/>
    <property type="project" value="UniProtKB-KW"/>
</dbReference>
<dbReference type="InterPro" id="IPR013325">
    <property type="entry name" value="RNA_pol_sigma_r2"/>
</dbReference>
<dbReference type="GO" id="GO:0003677">
    <property type="term" value="F:DNA binding"/>
    <property type="evidence" value="ECO:0007669"/>
    <property type="project" value="InterPro"/>
</dbReference>
<evidence type="ECO:0000256" key="1">
    <source>
        <dbReference type="ARBA" id="ARBA00010641"/>
    </source>
</evidence>
<comment type="caution">
    <text evidence="6">The sequence shown here is derived from an EMBL/GenBank/DDBJ whole genome shotgun (WGS) entry which is preliminary data.</text>
</comment>
<dbReference type="InterPro" id="IPR013324">
    <property type="entry name" value="RNA_pol_sigma_r3/r4-like"/>
</dbReference>
<dbReference type="InterPro" id="IPR036388">
    <property type="entry name" value="WH-like_DNA-bd_sf"/>
</dbReference>
<protein>
    <recommendedName>
        <fullName evidence="5">HTH luxR-type domain-containing protein</fullName>
    </recommendedName>
</protein>
<comment type="similarity">
    <text evidence="1">Belongs to the sigma-70 factor family. ECF subfamily.</text>
</comment>
<evidence type="ECO:0000256" key="4">
    <source>
        <dbReference type="ARBA" id="ARBA00023163"/>
    </source>
</evidence>
<evidence type="ECO:0000313" key="6">
    <source>
        <dbReference type="EMBL" id="KIO45979.1"/>
    </source>
</evidence>
<dbReference type="SMART" id="SM00421">
    <property type="entry name" value="HTH_LUXR"/>
    <property type="match status" value="1"/>
</dbReference>
<name>A0A0C3RIV0_9PORP</name>
<keyword evidence="3" id="KW-0731">Sigma factor</keyword>
<organism evidence="6 7">
    <name type="scientific">Sanguibacteroides justesenii</name>
    <dbReference type="NCBI Taxonomy" id="1547597"/>
    <lineage>
        <taxon>Bacteria</taxon>
        <taxon>Pseudomonadati</taxon>
        <taxon>Bacteroidota</taxon>
        <taxon>Bacteroidia</taxon>
        <taxon>Bacteroidales</taxon>
        <taxon>Porphyromonadaceae</taxon>
        <taxon>Sanguibacteroides</taxon>
    </lineage>
</organism>
<gene>
    <name evidence="6" type="ORF">BA92_05925</name>
</gene>
<reference evidence="6 7" key="1">
    <citation type="submission" date="2014-07" db="EMBL/GenBank/DDBJ databases">
        <title>Porphyromonadaceae bacterium OUH 308042 = ATCC BAA-2681 = DSM 28342 draft genome.</title>
        <authorList>
            <person name="Sydenham T.V."/>
            <person name="Hasman H."/>
            <person name="Justensen U.S."/>
        </authorList>
    </citation>
    <scope>NUCLEOTIDE SEQUENCE [LARGE SCALE GENOMIC DNA]</scope>
    <source>
        <strain evidence="6 7">OUH 308042</strain>
    </source>
</reference>
<dbReference type="PRINTS" id="PR00038">
    <property type="entry name" value="HTHLUXR"/>
</dbReference>
<dbReference type="NCBIfam" id="TIGR02937">
    <property type="entry name" value="sigma70-ECF"/>
    <property type="match status" value="1"/>
</dbReference>
<accession>A0A0C3RIV0</accession>
<dbReference type="InterPro" id="IPR013249">
    <property type="entry name" value="RNA_pol_sigma70_r4_t2"/>
</dbReference>
<dbReference type="NCBIfam" id="TIGR02985">
    <property type="entry name" value="Sig70_bacteroi1"/>
    <property type="match status" value="1"/>
</dbReference>
<dbReference type="PANTHER" id="PTHR43133">
    <property type="entry name" value="RNA POLYMERASE ECF-TYPE SIGMA FACTO"/>
    <property type="match status" value="1"/>
</dbReference>
<dbReference type="Gene3D" id="1.10.1740.10">
    <property type="match status" value="1"/>
</dbReference>
<keyword evidence="2" id="KW-0805">Transcription regulation</keyword>
<sequence>MILNNGSRINFQKVFDQYFKSLVLFAERHLNNSEESESVTQDAFMALWENRSIFPDEISIKAYLYSTVRNKALNILKHQRIVNEYNSESLQEIDTEHYYMRSVIGEETRRMIFTAIDSLPEQCRNICLLHLDGLDNSEIAYQLNISLNTVKFHKKNAYKLLREKLQDYFYLLFFV</sequence>
<evidence type="ECO:0000256" key="3">
    <source>
        <dbReference type="ARBA" id="ARBA00023082"/>
    </source>
</evidence>
<proteinExistence type="inferred from homology"/>
<dbReference type="Pfam" id="PF08281">
    <property type="entry name" value="Sigma70_r4_2"/>
    <property type="match status" value="1"/>
</dbReference>
<dbReference type="InterPro" id="IPR007627">
    <property type="entry name" value="RNA_pol_sigma70_r2"/>
</dbReference>
<dbReference type="PANTHER" id="PTHR43133:SF46">
    <property type="entry name" value="RNA POLYMERASE SIGMA-70 FACTOR ECF SUBFAMILY"/>
    <property type="match status" value="1"/>
</dbReference>
<evidence type="ECO:0000313" key="7">
    <source>
        <dbReference type="Proteomes" id="UP000031980"/>
    </source>
</evidence>
<dbReference type="Pfam" id="PF04542">
    <property type="entry name" value="Sigma70_r2"/>
    <property type="match status" value="1"/>
</dbReference>
<dbReference type="EMBL" id="JPIU01000037">
    <property type="protein sequence ID" value="KIO45979.1"/>
    <property type="molecule type" value="Genomic_DNA"/>
</dbReference>
<dbReference type="InterPro" id="IPR014327">
    <property type="entry name" value="RNA_pol_sigma70_bacteroid"/>
</dbReference>
<dbReference type="Proteomes" id="UP000031980">
    <property type="component" value="Unassembled WGS sequence"/>
</dbReference>
<dbReference type="SUPFAM" id="SSF88659">
    <property type="entry name" value="Sigma3 and sigma4 domains of RNA polymerase sigma factors"/>
    <property type="match status" value="1"/>
</dbReference>
<feature type="domain" description="HTH luxR-type" evidence="5">
    <location>
        <begin position="116"/>
        <end position="169"/>
    </location>
</feature>